<keyword evidence="5" id="KW-0472">Membrane</keyword>
<dbReference type="InterPro" id="IPR011989">
    <property type="entry name" value="ARM-like"/>
</dbReference>
<name>A0A8H6YM48_9AGAR</name>
<dbReference type="GO" id="GO:0005774">
    <property type="term" value="C:vacuolar membrane"/>
    <property type="evidence" value="ECO:0007669"/>
    <property type="project" value="UniProtKB-SubCell"/>
</dbReference>
<proteinExistence type="inferred from homology"/>
<keyword evidence="4" id="KW-0677">Repeat</keyword>
<keyword evidence="11" id="KW-1185">Reference proteome</keyword>
<dbReference type="AlphaFoldDB" id="A0A8H6YM48"/>
<keyword evidence="6" id="KW-0449">Lipoprotein</keyword>
<feature type="repeat" description="ARM" evidence="8">
    <location>
        <begin position="157"/>
        <end position="199"/>
    </location>
</feature>
<protein>
    <recommendedName>
        <fullName evidence="7">Vacuolar protein 8</fullName>
    </recommendedName>
</protein>
<dbReference type="SUPFAM" id="SSF48371">
    <property type="entry name" value="ARM repeat"/>
    <property type="match status" value="2"/>
</dbReference>
<organism evidence="10 11">
    <name type="scientific">Mycena venus</name>
    <dbReference type="NCBI Taxonomy" id="2733690"/>
    <lineage>
        <taxon>Eukaryota</taxon>
        <taxon>Fungi</taxon>
        <taxon>Dikarya</taxon>
        <taxon>Basidiomycota</taxon>
        <taxon>Agaricomycotina</taxon>
        <taxon>Agaricomycetes</taxon>
        <taxon>Agaricomycetidae</taxon>
        <taxon>Agaricales</taxon>
        <taxon>Marasmiineae</taxon>
        <taxon>Mycenaceae</taxon>
        <taxon>Mycena</taxon>
    </lineage>
</organism>
<dbReference type="OrthoDB" id="7537227at2759"/>
<evidence type="ECO:0000256" key="6">
    <source>
        <dbReference type="ARBA" id="ARBA00023288"/>
    </source>
</evidence>
<dbReference type="PROSITE" id="PS50176">
    <property type="entry name" value="ARM_REPEAT"/>
    <property type="match status" value="1"/>
</dbReference>
<comment type="similarity">
    <text evidence="2">Belongs to the beta-catenin family.</text>
</comment>
<evidence type="ECO:0000313" key="10">
    <source>
        <dbReference type="EMBL" id="KAF7360410.1"/>
    </source>
</evidence>
<sequence>MFTAPVPSFPPPPSMNPLARQDSRPSFLSYWSDSNRGPTINLHAAAKPLMKLMYHRQTLEFIRKNRGSLLSRDVLDTYSSYFPWDYVSHGTKIAILSELTNRTESDVEARAVVDSPVFYHIAQMLRSPDTRLRSASCVLLVNLASHECIAPAILELDFCEQLVSLLAEDDSELTWAAQGALYNIAQRFEGAQAIVESPVLDHVLELLESPRWVVRSMGCGLVEKLAQHNSTLLAILKSKACVLLVPLLVDEHFKVAQSARTALSCITQRLEDAPAVDVNTLDYVLALLGSPNPEVKRWACDRVGGLARHESSLPTILESMACARVVSLLSDENPKVVHSARNATSCIAQRLEDAPAVDVKTLDHILALLESSNPETRRWACDRMEGFARRESILPAILGSRACERLISLLFKEHSGSDFSALSRIAQVWGVQAIVEAQVLDHILELLGSPRLEVRKWTCELLEIVARHDCTVAAILDSQAWVRLINLLNDNSEKLGAARRTLTAIAQNSEGAPAIAAKLLDRISELQWSSSPELRGWTCDLLAGLARHGPTLPLILESKACVQLATLLSDEHPEVVRSTSCALSFIAESTEGAQAMVEVPVLGRVLELLESPTAEVQIWTCDLIERLAHHESAVPAILKSKACGLLLSMLRHDRSKVVRAAAKTLSFLAERLEGAQAIVDAKALDGVLDLLEASSPTVQRWTCVLVENLARHDFAVAILEPEGCGLLVLSSPSLSVLHTPLN</sequence>
<keyword evidence="3" id="KW-0926">Vacuole</keyword>
<evidence type="ECO:0000256" key="7">
    <source>
        <dbReference type="ARBA" id="ARBA00026209"/>
    </source>
</evidence>
<dbReference type="Gene3D" id="1.25.10.10">
    <property type="entry name" value="Leucine-rich Repeat Variant"/>
    <property type="match status" value="3"/>
</dbReference>
<dbReference type="InterPro" id="IPR045156">
    <property type="entry name" value="Vac8"/>
</dbReference>
<dbReference type="InterPro" id="IPR000225">
    <property type="entry name" value="Armadillo"/>
</dbReference>
<evidence type="ECO:0000256" key="2">
    <source>
        <dbReference type="ARBA" id="ARBA00005462"/>
    </source>
</evidence>
<gene>
    <name evidence="10" type="ORF">MVEN_00770900</name>
</gene>
<feature type="region of interest" description="Disordered" evidence="9">
    <location>
        <begin position="1"/>
        <end position="20"/>
    </location>
</feature>
<dbReference type="PANTHER" id="PTHR47249:SF1">
    <property type="entry name" value="VACUOLAR PROTEIN 8"/>
    <property type="match status" value="1"/>
</dbReference>
<comment type="subcellular location">
    <subcellularLocation>
        <location evidence="1">Vacuole membrane</location>
        <topology evidence="1">Lipid-anchor</topology>
    </subcellularLocation>
</comment>
<dbReference type="SMART" id="SM00185">
    <property type="entry name" value="ARM"/>
    <property type="match status" value="9"/>
</dbReference>
<comment type="caution">
    <text evidence="10">The sequence shown here is derived from an EMBL/GenBank/DDBJ whole genome shotgun (WGS) entry which is preliminary data.</text>
</comment>
<accession>A0A8H6YM48</accession>
<evidence type="ECO:0000256" key="8">
    <source>
        <dbReference type="PROSITE-ProRule" id="PRU00259"/>
    </source>
</evidence>
<evidence type="ECO:0000256" key="1">
    <source>
        <dbReference type="ARBA" id="ARBA00004592"/>
    </source>
</evidence>
<dbReference type="EMBL" id="JACAZI010000005">
    <property type="protein sequence ID" value="KAF7360410.1"/>
    <property type="molecule type" value="Genomic_DNA"/>
</dbReference>
<dbReference type="PANTHER" id="PTHR47249">
    <property type="entry name" value="VACUOLAR PROTEIN 8"/>
    <property type="match status" value="1"/>
</dbReference>
<evidence type="ECO:0000256" key="5">
    <source>
        <dbReference type="ARBA" id="ARBA00023136"/>
    </source>
</evidence>
<dbReference type="GO" id="GO:0043495">
    <property type="term" value="F:protein-membrane adaptor activity"/>
    <property type="evidence" value="ECO:0007669"/>
    <property type="project" value="InterPro"/>
</dbReference>
<evidence type="ECO:0000313" key="11">
    <source>
        <dbReference type="Proteomes" id="UP000620124"/>
    </source>
</evidence>
<dbReference type="GO" id="GO:0071562">
    <property type="term" value="P:nucleus-vacuole junction assembly"/>
    <property type="evidence" value="ECO:0007669"/>
    <property type="project" value="InterPro"/>
</dbReference>
<reference evidence="10" key="1">
    <citation type="submission" date="2020-05" db="EMBL/GenBank/DDBJ databases">
        <title>Mycena genomes resolve the evolution of fungal bioluminescence.</title>
        <authorList>
            <person name="Tsai I.J."/>
        </authorList>
    </citation>
    <scope>NUCLEOTIDE SEQUENCE</scope>
    <source>
        <strain evidence="10">CCC161011</strain>
    </source>
</reference>
<dbReference type="InterPro" id="IPR016024">
    <property type="entry name" value="ARM-type_fold"/>
</dbReference>
<dbReference type="Proteomes" id="UP000620124">
    <property type="component" value="Unassembled WGS sequence"/>
</dbReference>
<evidence type="ECO:0000256" key="9">
    <source>
        <dbReference type="SAM" id="MobiDB-lite"/>
    </source>
</evidence>
<evidence type="ECO:0000256" key="4">
    <source>
        <dbReference type="ARBA" id="ARBA00022737"/>
    </source>
</evidence>
<evidence type="ECO:0000256" key="3">
    <source>
        <dbReference type="ARBA" id="ARBA00022554"/>
    </source>
</evidence>